<comment type="caution">
    <text evidence="1">The sequence shown here is derived from an EMBL/GenBank/DDBJ whole genome shotgun (WGS) entry which is preliminary data.</text>
</comment>
<protein>
    <submittedName>
        <fullName evidence="1">Uncharacterized protein</fullName>
    </submittedName>
</protein>
<reference evidence="1 2" key="1">
    <citation type="submission" date="2021-06" db="EMBL/GenBank/DDBJ databases">
        <title>Caerostris darwini draft genome.</title>
        <authorList>
            <person name="Kono N."/>
            <person name="Arakawa K."/>
        </authorList>
    </citation>
    <scope>NUCLEOTIDE SEQUENCE [LARGE SCALE GENOMIC DNA]</scope>
</reference>
<sequence length="72" mass="7943">MGVMPMDWLSLLKAKEIEIYDTALGSCFACQSKMTCKNTVTNRFAAMNSSTSDKFCAFVILEKEMHILGLGA</sequence>
<evidence type="ECO:0000313" key="2">
    <source>
        <dbReference type="Proteomes" id="UP001054837"/>
    </source>
</evidence>
<accession>A0AAV4PM65</accession>
<gene>
    <name evidence="1" type="ORF">CDAR_103541</name>
</gene>
<dbReference type="EMBL" id="BPLQ01003025">
    <property type="protein sequence ID" value="GIX97248.1"/>
    <property type="molecule type" value="Genomic_DNA"/>
</dbReference>
<organism evidence="1 2">
    <name type="scientific">Caerostris darwini</name>
    <dbReference type="NCBI Taxonomy" id="1538125"/>
    <lineage>
        <taxon>Eukaryota</taxon>
        <taxon>Metazoa</taxon>
        <taxon>Ecdysozoa</taxon>
        <taxon>Arthropoda</taxon>
        <taxon>Chelicerata</taxon>
        <taxon>Arachnida</taxon>
        <taxon>Araneae</taxon>
        <taxon>Araneomorphae</taxon>
        <taxon>Entelegynae</taxon>
        <taxon>Araneoidea</taxon>
        <taxon>Araneidae</taxon>
        <taxon>Caerostris</taxon>
    </lineage>
</organism>
<dbReference type="Proteomes" id="UP001054837">
    <property type="component" value="Unassembled WGS sequence"/>
</dbReference>
<name>A0AAV4PM65_9ARAC</name>
<proteinExistence type="predicted"/>
<dbReference type="AlphaFoldDB" id="A0AAV4PM65"/>
<evidence type="ECO:0000313" key="1">
    <source>
        <dbReference type="EMBL" id="GIX97248.1"/>
    </source>
</evidence>
<keyword evidence="2" id="KW-1185">Reference proteome</keyword>